<feature type="non-terminal residue" evidence="1">
    <location>
        <position position="870"/>
    </location>
</feature>
<sequence>MSARKFKFVSPGVFLQEIDNSQIPRLPGPVGPVIIGRTRKGPSMRAVRVDSFRDYVNIFGETVPGNEADDVWRYPGIQATTYAPYAAQAYLNSQTPVTMIRLAGVVGDNASAAAPDAYPGWDLGQGSNGTPHGIFVMPSASIGTDIVESSLVGIIYSTTGSLSVGIKGTDPAGVAFNSSTTAADKGKTAAITSDKFNLYFSESVNGTLMEKEVSFVRGSSYVRDVLNTNPIKTTTRISSVVSGTLSNKYWLGETFEEEYARMKRLHPNLRVGVLSLGTAKQPMGDFKSANHAASAARTGWVFPQHFGEKSTFAPATRAEKLFRIIALSEGEEVSRDLIIEIRDIKIPSDGALNPYGSFAVVVKKITPSEIITIERFDSCNLNPNSSNFLAKKVGDQYLKWDSVEKRNKLYGSNPNRSQYIRVEMHPDIAEDGPSNVASVPFGFFGPIVPASTTIDGPTDVHKAVGVLTSSINNDANDGFKITVPAAAGGTGRSVEILFKDQETTPGLPGVNIIHINANHVQNTSSFANIQAVALAINGLGNVSGSEDAGGQHRIVYGKLHSASAGHITGSDDAKDSDSGLRRDGVLGVHAYVTTTDDGIDTGTEHRITLVATDFLTSGLTETGITLSGAVGSNIALVKDRSFTFPTVTHKNAGPAAGTAFFNGILSSSHGLAGDGGMRTDALTRAQIAGAFSSSAGIASSFGRMKINWPKSPLVEKLDNATEYVLGSTVYKKDASAGFGLENSTINEGWLDYHRRLPTWQTVHDNQTSGLTDSFASYAYTFSLDDTVVSVEGDLSADLSEANITSITSITGSHIKGTAYTSADSGGSPRVLLRDVVDGFRMPLAGGFDGVDITEADPFNMDVITSESSTA</sequence>
<dbReference type="Gene3D" id="3.40.50.11780">
    <property type="match status" value="1"/>
</dbReference>
<dbReference type="AlphaFoldDB" id="A0A350P404"/>
<evidence type="ECO:0000313" key="2">
    <source>
        <dbReference type="Proteomes" id="UP000263517"/>
    </source>
</evidence>
<name>A0A350P404_9ALTE</name>
<proteinExistence type="predicted"/>
<organism evidence="1 2">
    <name type="scientific">Alteromonas australica</name>
    <dbReference type="NCBI Taxonomy" id="589873"/>
    <lineage>
        <taxon>Bacteria</taxon>
        <taxon>Pseudomonadati</taxon>
        <taxon>Pseudomonadota</taxon>
        <taxon>Gammaproteobacteria</taxon>
        <taxon>Alteromonadales</taxon>
        <taxon>Alteromonadaceae</taxon>
        <taxon>Alteromonas/Salinimonas group</taxon>
        <taxon>Alteromonas</taxon>
    </lineage>
</organism>
<accession>A0A350P404</accession>
<comment type="caution">
    <text evidence="1">The sequence shown here is derived from an EMBL/GenBank/DDBJ whole genome shotgun (WGS) entry which is preliminary data.</text>
</comment>
<dbReference type="Proteomes" id="UP000263517">
    <property type="component" value="Unassembled WGS sequence"/>
</dbReference>
<protein>
    <submittedName>
        <fullName evidence="1">Uncharacterized protein</fullName>
    </submittedName>
</protein>
<evidence type="ECO:0000313" key="1">
    <source>
        <dbReference type="EMBL" id="HAW76021.1"/>
    </source>
</evidence>
<reference evidence="1 2" key="1">
    <citation type="journal article" date="2018" name="Nat. Biotechnol.">
        <title>A standardized bacterial taxonomy based on genome phylogeny substantially revises the tree of life.</title>
        <authorList>
            <person name="Parks D.H."/>
            <person name="Chuvochina M."/>
            <person name="Waite D.W."/>
            <person name="Rinke C."/>
            <person name="Skarshewski A."/>
            <person name="Chaumeil P.A."/>
            <person name="Hugenholtz P."/>
        </authorList>
    </citation>
    <scope>NUCLEOTIDE SEQUENCE [LARGE SCALE GENOMIC DNA]</scope>
    <source>
        <strain evidence="1">UBA11978</strain>
    </source>
</reference>
<dbReference type="EMBL" id="DNAN01000347">
    <property type="protein sequence ID" value="HAW76021.1"/>
    <property type="molecule type" value="Genomic_DNA"/>
</dbReference>
<gene>
    <name evidence="1" type="ORF">DCW74_09845</name>
</gene>